<organism evidence="1 2">
    <name type="scientific">Galerina marginata (strain CBS 339.88)</name>
    <dbReference type="NCBI Taxonomy" id="685588"/>
    <lineage>
        <taxon>Eukaryota</taxon>
        <taxon>Fungi</taxon>
        <taxon>Dikarya</taxon>
        <taxon>Basidiomycota</taxon>
        <taxon>Agaricomycotina</taxon>
        <taxon>Agaricomycetes</taxon>
        <taxon>Agaricomycetidae</taxon>
        <taxon>Agaricales</taxon>
        <taxon>Agaricineae</taxon>
        <taxon>Strophariaceae</taxon>
        <taxon>Galerina</taxon>
    </lineage>
</organism>
<proteinExistence type="predicted"/>
<name>A0A067TAQ9_GALM3</name>
<dbReference type="HOGENOM" id="CLU_2960921_0_0_1"/>
<evidence type="ECO:0000313" key="2">
    <source>
        <dbReference type="Proteomes" id="UP000027222"/>
    </source>
</evidence>
<dbReference type="Proteomes" id="UP000027222">
    <property type="component" value="Unassembled WGS sequence"/>
</dbReference>
<dbReference type="AlphaFoldDB" id="A0A067TAQ9"/>
<keyword evidence="2" id="KW-1185">Reference proteome</keyword>
<dbReference type="EMBL" id="KL142377">
    <property type="protein sequence ID" value="KDR76939.1"/>
    <property type="molecule type" value="Genomic_DNA"/>
</dbReference>
<gene>
    <name evidence="1" type="ORF">GALMADRAFT_225096</name>
</gene>
<accession>A0A067TAQ9</accession>
<protein>
    <submittedName>
        <fullName evidence="1">Uncharacterized protein</fullName>
    </submittedName>
</protein>
<sequence>MLQECKSEGQVFLEVDDGGLGSIQKHTRIHVTLFERNWESWTGTGWPMSNSAIFFAREG</sequence>
<evidence type="ECO:0000313" key="1">
    <source>
        <dbReference type="EMBL" id="KDR76939.1"/>
    </source>
</evidence>
<reference evidence="2" key="1">
    <citation type="journal article" date="2014" name="Proc. Natl. Acad. Sci. U.S.A.">
        <title>Extensive sampling of basidiomycete genomes demonstrates inadequacy of the white-rot/brown-rot paradigm for wood decay fungi.</title>
        <authorList>
            <person name="Riley R."/>
            <person name="Salamov A.A."/>
            <person name="Brown D.W."/>
            <person name="Nagy L.G."/>
            <person name="Floudas D."/>
            <person name="Held B.W."/>
            <person name="Levasseur A."/>
            <person name="Lombard V."/>
            <person name="Morin E."/>
            <person name="Otillar R."/>
            <person name="Lindquist E.A."/>
            <person name="Sun H."/>
            <person name="LaButti K.M."/>
            <person name="Schmutz J."/>
            <person name="Jabbour D."/>
            <person name="Luo H."/>
            <person name="Baker S.E."/>
            <person name="Pisabarro A.G."/>
            <person name="Walton J.D."/>
            <person name="Blanchette R.A."/>
            <person name="Henrissat B."/>
            <person name="Martin F."/>
            <person name="Cullen D."/>
            <person name="Hibbett D.S."/>
            <person name="Grigoriev I.V."/>
        </authorList>
    </citation>
    <scope>NUCLEOTIDE SEQUENCE [LARGE SCALE GENOMIC DNA]</scope>
    <source>
        <strain evidence="2">CBS 339.88</strain>
    </source>
</reference>